<organism evidence="1">
    <name type="scientific">Spodoptera frugiperda</name>
    <name type="common">Fall armyworm</name>
    <dbReference type="NCBI Taxonomy" id="7108"/>
    <lineage>
        <taxon>Eukaryota</taxon>
        <taxon>Metazoa</taxon>
        <taxon>Ecdysozoa</taxon>
        <taxon>Arthropoda</taxon>
        <taxon>Hexapoda</taxon>
        <taxon>Insecta</taxon>
        <taxon>Pterygota</taxon>
        <taxon>Neoptera</taxon>
        <taxon>Endopterygota</taxon>
        <taxon>Lepidoptera</taxon>
        <taxon>Glossata</taxon>
        <taxon>Ditrysia</taxon>
        <taxon>Noctuoidea</taxon>
        <taxon>Noctuidae</taxon>
        <taxon>Amphipyrinae</taxon>
        <taxon>Spodoptera</taxon>
    </lineage>
</organism>
<protein>
    <submittedName>
        <fullName evidence="1">SFRICE_008286</fullName>
    </submittedName>
</protein>
<proteinExistence type="predicted"/>
<evidence type="ECO:0000313" key="1">
    <source>
        <dbReference type="EMBL" id="SOQ37887.1"/>
    </source>
</evidence>
<gene>
    <name evidence="1" type="ORF">SFRICE_008286</name>
</gene>
<name>A0A2H1VAN6_SPOFR</name>
<accession>A0A2H1VAN6</accession>
<sequence>MTPRSETTICVSNKELLRAGIEPGTRCTAASCPATAPTVQSIINPKSLDIHLRRLALGGWINGPILLETERINASNWQSESNVSLN</sequence>
<dbReference type="EMBL" id="ODYU01001535">
    <property type="protein sequence ID" value="SOQ37887.1"/>
    <property type="molecule type" value="Genomic_DNA"/>
</dbReference>
<reference evidence="1" key="1">
    <citation type="submission" date="2016-07" db="EMBL/GenBank/DDBJ databases">
        <authorList>
            <person name="Bretaudeau A."/>
        </authorList>
    </citation>
    <scope>NUCLEOTIDE SEQUENCE</scope>
    <source>
        <strain evidence="1">Rice</strain>
        <tissue evidence="1">Whole body</tissue>
    </source>
</reference>
<dbReference type="AlphaFoldDB" id="A0A2H1VAN6"/>